<evidence type="ECO:0000313" key="2">
    <source>
        <dbReference type="EMBL" id="KDN25679.1"/>
    </source>
</evidence>
<evidence type="ECO:0000313" key="3">
    <source>
        <dbReference type="Proteomes" id="UP000035860"/>
    </source>
</evidence>
<dbReference type="RefSeq" id="WP_036362026.1">
    <property type="nucleotide sequence ID" value="NZ_AOMT01000005.1"/>
</dbReference>
<keyword evidence="1" id="KW-0812">Transmembrane</keyword>
<keyword evidence="3" id="KW-1185">Reference proteome</keyword>
<keyword evidence="1" id="KW-0472">Membrane</keyword>
<proteinExistence type="predicted"/>
<organism evidence="2 3">
    <name type="scientific">Moraxella bovoculi 237</name>
    <dbReference type="NCBI Taxonomy" id="743974"/>
    <lineage>
        <taxon>Bacteria</taxon>
        <taxon>Pseudomonadati</taxon>
        <taxon>Pseudomonadota</taxon>
        <taxon>Gammaproteobacteria</taxon>
        <taxon>Moraxellales</taxon>
        <taxon>Moraxellaceae</taxon>
        <taxon>Moraxella</taxon>
    </lineage>
</organism>
<evidence type="ECO:0000256" key="1">
    <source>
        <dbReference type="SAM" id="Phobius"/>
    </source>
</evidence>
<name>A0A066UNI4_9GAMM</name>
<keyword evidence="1" id="KW-1133">Transmembrane helix</keyword>
<comment type="caution">
    <text evidence="2">The sequence shown here is derived from an EMBL/GenBank/DDBJ whole genome shotgun (WGS) entry which is preliminary data.</text>
</comment>
<feature type="transmembrane region" description="Helical" evidence="1">
    <location>
        <begin position="37"/>
        <end position="55"/>
    </location>
</feature>
<protein>
    <submittedName>
        <fullName evidence="2">Uncharacterized protein</fullName>
    </submittedName>
</protein>
<feature type="transmembrane region" description="Helical" evidence="1">
    <location>
        <begin position="67"/>
        <end position="91"/>
    </location>
</feature>
<reference evidence="2 3" key="1">
    <citation type="journal article" date="2014" name="Genome Announc.">
        <title>Draft Genome Sequence of Moraxella bovoculi Strain 237T (ATCC BAA-1259T) Isolated from a Calf with Infectious Bovine Keratoconjunctivitis.</title>
        <authorList>
            <person name="Calcutt M.J."/>
            <person name="Foecking M.F."/>
            <person name="Martin N.T."/>
            <person name="Mhlanga-Mutangadura T."/>
            <person name="Reilly T.J."/>
        </authorList>
    </citation>
    <scope>NUCLEOTIDE SEQUENCE [LARGE SCALE GENOMIC DNA]</scope>
    <source>
        <strain evidence="2 3">237</strain>
    </source>
</reference>
<gene>
    <name evidence="2" type="ORF">MBO_00705</name>
</gene>
<dbReference type="Proteomes" id="UP000035860">
    <property type="component" value="Unassembled WGS sequence"/>
</dbReference>
<dbReference type="EMBL" id="AOMT01000005">
    <property type="protein sequence ID" value="KDN25679.1"/>
    <property type="molecule type" value="Genomic_DNA"/>
</dbReference>
<dbReference type="OrthoDB" id="6657720at2"/>
<dbReference type="AlphaFoldDB" id="A0A066UNI4"/>
<feature type="transmembrane region" description="Helical" evidence="1">
    <location>
        <begin position="103"/>
        <end position="127"/>
    </location>
</feature>
<sequence>MEWIKNLPLDSISESLATFLIWWAKLVDGVPDAQLSVLVYVIASLIVLLLWMLFARILPRGIRGISLAFVASVLLALGSAEGGSGALAPAIVGVFHALLMKDFAGMVSASLPILATFTAFLVIGAIWQMLRSVIESDAAKKEELVRIESQKQLMADSEQVN</sequence>
<accession>A0A066UNI4</accession>